<name>A0A5N5XU94_ACIBA</name>
<gene>
    <name evidence="1" type="ORF">F2P40_18035</name>
</gene>
<dbReference type="EMBL" id="WIOC01000032">
    <property type="protein sequence ID" value="MQR51197.1"/>
    <property type="molecule type" value="Genomic_DNA"/>
</dbReference>
<accession>A0A5N5XU94</accession>
<dbReference type="RefSeq" id="WP_152306100.1">
    <property type="nucleotide sequence ID" value="NZ_VJZY01000055.1"/>
</dbReference>
<reference evidence="1 2" key="1">
    <citation type="submission" date="2019-10" db="EMBL/GenBank/DDBJ databases">
        <title>Genetic environment of the oxa23 gene and comparative analysis of carbapenem resistant Acinetobacter baumannii isolates belonging to global clone 1, lineage 2 recovered in a burns hospital outbreak in 2012-2013.</title>
        <authorList>
            <person name="Douraghi M."/>
            <person name="Aris P."/>
            <person name="Kenyon J."/>
            <person name="Hamidian M."/>
        </authorList>
    </citation>
    <scope>NUCLEOTIDE SEQUENCE [LARGE SCALE GENOMIC DNA]</scope>
    <source>
        <strain evidence="1 2">ABS103</strain>
    </source>
</reference>
<dbReference type="Proteomes" id="UP000461234">
    <property type="component" value="Unassembled WGS sequence"/>
</dbReference>
<comment type="caution">
    <text evidence="1">The sequence shown here is derived from an EMBL/GenBank/DDBJ whole genome shotgun (WGS) entry which is preliminary data.</text>
</comment>
<sequence>MGLLEDDFAIKFVAGVALVLILFGGLGFAGYLIGLMLNLYPLSLGINPVDSAWIGGSSGAAIGLIVTLYHLIKDMRDESKNANK</sequence>
<protein>
    <submittedName>
        <fullName evidence="1">Uncharacterized protein</fullName>
    </submittedName>
</protein>
<proteinExistence type="predicted"/>
<organism evidence="1 2">
    <name type="scientific">Acinetobacter baumannii</name>
    <dbReference type="NCBI Taxonomy" id="470"/>
    <lineage>
        <taxon>Bacteria</taxon>
        <taxon>Pseudomonadati</taxon>
        <taxon>Pseudomonadota</taxon>
        <taxon>Gammaproteobacteria</taxon>
        <taxon>Moraxellales</taxon>
        <taxon>Moraxellaceae</taxon>
        <taxon>Acinetobacter</taxon>
        <taxon>Acinetobacter calcoaceticus/baumannii complex</taxon>
    </lineage>
</organism>
<evidence type="ECO:0000313" key="1">
    <source>
        <dbReference type="EMBL" id="MQR51197.1"/>
    </source>
</evidence>
<dbReference type="AlphaFoldDB" id="A0A5N5XU94"/>
<evidence type="ECO:0000313" key="2">
    <source>
        <dbReference type="Proteomes" id="UP000461234"/>
    </source>
</evidence>